<feature type="compositionally biased region" description="Acidic residues" evidence="1">
    <location>
        <begin position="66"/>
        <end position="83"/>
    </location>
</feature>
<sequence>MAENKKKKSTDKMPWEMTDEELRNAMVEPTNEDETVIDIGNKMPWELTDEEIQKLQFKPARKDEPTEPETFEDVDTSTFDDEAGSGVRFEASGMDTTKDRQKVLEKYYDNVRPINGGDNFVMTDRETGKDIVLNKESWMPTVSDFAGYAPDLTGGVLGGVLGMLGGGAGGTVVGGPVGTVGGAVAGGAAGYAGGKNVLQKGINTLYGNEDTQDTGDYLKGVAIDAAIGGGGELGGYAIKPIAAGGKYLFNKAITKPAGEVLDVAVGAKPVASKSVYGVPDAPDAIAENMSVFKDATIDPTIGMVGGRNMATKELNNATKNPEVGRVIQNVYDTIDDKVGQNIDVLGSGAQKSVAETGATIKQGVSDFKDQLVQRNNQLYGEVGQATNGINAGGKAINEFADKLKNEFNSLPEITKKNYGSVYQNVFDDLGALGKDIGDGIGFDTIKETRTFLGSKLGDRSLSAAEKNIYNRYYSALTDEMRDIATQAGDEILTKWTKANNSTRRLYDPNGTASYKLMDKIVEGTDEAAYKLILDGSKKNTNQARQIFNLVKAGAGQQGVGDVQSSILSKIGSKNGVFDVNTFARNFETLTPEAKKLFGQGEGVSSVPGSLDKLSKAINYMANNYGKRQNFSNTAAHMDAGRSGVIRSMGTKAGMGVLSGGYSLAFDALEIGINRFLKANPKQMTNPKFINTLSYVAEAKTPSGISKRISQAIAGTKDETIKLQLRELGDEISRSNTNK</sequence>
<gene>
    <name evidence="2" type="ORF">G6M86_20940</name>
</gene>
<feature type="region of interest" description="Disordered" evidence="1">
    <location>
        <begin position="55"/>
        <end position="84"/>
    </location>
</feature>
<evidence type="ECO:0000256" key="1">
    <source>
        <dbReference type="SAM" id="MobiDB-lite"/>
    </source>
</evidence>
<dbReference type="RefSeq" id="WP_333722228.1">
    <property type="nucleotide sequence ID" value="NZ_CP049217.1"/>
</dbReference>
<organism evidence="2 3">
    <name type="scientific">Agrobacterium tumefaciens</name>
    <dbReference type="NCBI Taxonomy" id="358"/>
    <lineage>
        <taxon>Bacteria</taxon>
        <taxon>Pseudomonadati</taxon>
        <taxon>Pseudomonadota</taxon>
        <taxon>Alphaproteobacteria</taxon>
        <taxon>Hyphomicrobiales</taxon>
        <taxon>Rhizobiaceae</taxon>
        <taxon>Rhizobium/Agrobacterium group</taxon>
        <taxon>Agrobacterium</taxon>
        <taxon>Agrobacterium tumefaciens complex</taxon>
    </lineage>
</organism>
<dbReference type="AlphaFoldDB" id="A0AAJ4N6W5"/>
<evidence type="ECO:0000313" key="2">
    <source>
        <dbReference type="EMBL" id="QTG15712.1"/>
    </source>
</evidence>
<protein>
    <submittedName>
        <fullName evidence="2">Uncharacterized protein</fullName>
    </submittedName>
</protein>
<dbReference type="Proteomes" id="UP000663946">
    <property type="component" value="Chromosome 2"/>
</dbReference>
<proteinExistence type="predicted"/>
<name>A0AAJ4N6W5_AGRTU</name>
<evidence type="ECO:0000313" key="3">
    <source>
        <dbReference type="Proteomes" id="UP000663946"/>
    </source>
</evidence>
<reference evidence="2" key="1">
    <citation type="submission" date="2020-02" db="EMBL/GenBank/DDBJ databases">
        <title>Unexpected conservation and global transmission of agrobacterial virulence plasmids.</title>
        <authorList>
            <person name="Weisberg A.J."/>
            <person name="Davis E.W. II"/>
            <person name="Tabima J.R."/>
            <person name="Belcher M.S."/>
            <person name="Miller M."/>
            <person name="Kuo C.-H."/>
            <person name="Loper J.E."/>
            <person name="Grunwald N.J."/>
            <person name="Putnam M.L."/>
            <person name="Chang J.H."/>
        </authorList>
    </citation>
    <scope>NUCLEOTIDE SEQUENCE</scope>
    <source>
        <strain evidence="2">Q15/94</strain>
    </source>
</reference>
<accession>A0AAJ4N6W5</accession>
<dbReference type="EMBL" id="CP049217">
    <property type="protein sequence ID" value="QTG15712.1"/>
    <property type="molecule type" value="Genomic_DNA"/>
</dbReference>